<protein>
    <submittedName>
        <fullName evidence="1">Uncharacterized protein</fullName>
    </submittedName>
</protein>
<gene>
    <name evidence="1" type="ORF">LX64_00577</name>
</gene>
<dbReference type="OrthoDB" id="648606at2"/>
<accession>A0A327R2Q5</accession>
<dbReference type="Proteomes" id="UP000249547">
    <property type="component" value="Unassembled WGS sequence"/>
</dbReference>
<name>A0A327R2Q5_9BACT</name>
<sequence length="308" mass="35394">MGKIIHLYQHLEQAAWYTPRYSHVPPQSRKATNWQAPQYESIRSHRKEFGRAAQTAADVQLAFKNITTVFRDASMYRRLSSALFHILKSDTAHKRGERTVEAGNIKALQGFEFNKNMPFRRTCNINYSVQLDRQQGKAHVIMPAFMPKHELRVPRNATHFKVVAAVHAIDFDHNRSDGNCVITNTLALNEAITEGFTLTMDFAKHDPRHLFVSVGIVFVEVESGREYLVKGNTQNTMCISHVFVKPSVVEEEEVPVVTRTKQSPAKRAVIFDHFNSFKAVRIPTTGNNTRQQHRPIIRRKQHRVEQVE</sequence>
<organism evidence="1 2">
    <name type="scientific">Chitinophaga skermanii</name>
    <dbReference type="NCBI Taxonomy" id="331697"/>
    <lineage>
        <taxon>Bacteria</taxon>
        <taxon>Pseudomonadati</taxon>
        <taxon>Bacteroidota</taxon>
        <taxon>Chitinophagia</taxon>
        <taxon>Chitinophagales</taxon>
        <taxon>Chitinophagaceae</taxon>
        <taxon>Chitinophaga</taxon>
    </lineage>
</organism>
<reference evidence="1 2" key="1">
    <citation type="submission" date="2018-06" db="EMBL/GenBank/DDBJ databases">
        <title>Genomic Encyclopedia of Archaeal and Bacterial Type Strains, Phase II (KMG-II): from individual species to whole genera.</title>
        <authorList>
            <person name="Goeker M."/>
        </authorList>
    </citation>
    <scope>NUCLEOTIDE SEQUENCE [LARGE SCALE GENOMIC DNA]</scope>
    <source>
        <strain evidence="1 2">DSM 23857</strain>
    </source>
</reference>
<evidence type="ECO:0000313" key="1">
    <source>
        <dbReference type="EMBL" id="RAJ10970.1"/>
    </source>
</evidence>
<comment type="caution">
    <text evidence="1">The sequence shown here is derived from an EMBL/GenBank/DDBJ whole genome shotgun (WGS) entry which is preliminary data.</text>
</comment>
<dbReference type="AlphaFoldDB" id="A0A327R2Q5"/>
<dbReference type="RefSeq" id="WP_111596079.1">
    <property type="nucleotide sequence ID" value="NZ_QLLL01000001.1"/>
</dbReference>
<evidence type="ECO:0000313" key="2">
    <source>
        <dbReference type="Proteomes" id="UP000249547"/>
    </source>
</evidence>
<dbReference type="EMBL" id="QLLL01000001">
    <property type="protein sequence ID" value="RAJ10970.1"/>
    <property type="molecule type" value="Genomic_DNA"/>
</dbReference>
<keyword evidence="2" id="KW-1185">Reference proteome</keyword>
<proteinExistence type="predicted"/>